<feature type="compositionally biased region" description="Basic residues" evidence="1">
    <location>
        <begin position="283"/>
        <end position="292"/>
    </location>
</feature>
<feature type="compositionally biased region" description="Polar residues" evidence="1">
    <location>
        <begin position="271"/>
        <end position="281"/>
    </location>
</feature>
<feature type="region of interest" description="Disordered" evidence="1">
    <location>
        <begin position="265"/>
        <end position="304"/>
    </location>
</feature>
<sequence>MSSFPTYTNENSVIFTITRMNPPMPGHLGLVKLLILEAIQKKVDHVYVCLSKTHDKNNPILCDMKKKLLGDADVVGGMTMINSLKRIMSDDPENSRIKAEIEQIKVHLICVAEDESSPFIPIQKVVANKISAQKDVIDDINLFLVVGDDRADMLDRINRNFSSWEHVNKPALGRLVIRKGMKNYIQQTETQAGIDALNVAEITRDEGWSGTMIRNIVRKGGADLLNKAKFQEVYEGYLEPNVAGDLYDAIWYGLNKTYVKKEKLGVKRKTVSASKRSSNSALKKPRASRKKSQNGSTNSSKSRN</sequence>
<evidence type="ECO:0000256" key="1">
    <source>
        <dbReference type="SAM" id="MobiDB-lite"/>
    </source>
</evidence>
<dbReference type="AlphaFoldDB" id="A0A6C0HK44"/>
<reference evidence="2" key="1">
    <citation type="journal article" date="2020" name="Nature">
        <title>Giant virus diversity and host interactions through global metagenomics.</title>
        <authorList>
            <person name="Schulz F."/>
            <person name="Roux S."/>
            <person name="Paez-Espino D."/>
            <person name="Jungbluth S."/>
            <person name="Walsh D.A."/>
            <person name="Denef V.J."/>
            <person name="McMahon K.D."/>
            <person name="Konstantinidis K.T."/>
            <person name="Eloe-Fadrosh E.A."/>
            <person name="Kyrpides N.C."/>
            <person name="Woyke T."/>
        </authorList>
    </citation>
    <scope>NUCLEOTIDE SEQUENCE</scope>
    <source>
        <strain evidence="2">GVMAG-M-3300023184-120</strain>
    </source>
</reference>
<name>A0A6C0HK44_9ZZZZ</name>
<evidence type="ECO:0008006" key="3">
    <source>
        <dbReference type="Google" id="ProtNLM"/>
    </source>
</evidence>
<accession>A0A6C0HK44</accession>
<feature type="compositionally biased region" description="Polar residues" evidence="1">
    <location>
        <begin position="293"/>
        <end position="304"/>
    </location>
</feature>
<evidence type="ECO:0000313" key="2">
    <source>
        <dbReference type="EMBL" id="QHT80486.1"/>
    </source>
</evidence>
<protein>
    <recommendedName>
        <fullName evidence="3">Cytidyltransferase-like domain-containing protein</fullName>
    </recommendedName>
</protein>
<proteinExistence type="predicted"/>
<dbReference type="EMBL" id="MN739970">
    <property type="protein sequence ID" value="QHT80486.1"/>
    <property type="molecule type" value="Genomic_DNA"/>
</dbReference>
<organism evidence="2">
    <name type="scientific">viral metagenome</name>
    <dbReference type="NCBI Taxonomy" id="1070528"/>
    <lineage>
        <taxon>unclassified sequences</taxon>
        <taxon>metagenomes</taxon>
        <taxon>organismal metagenomes</taxon>
    </lineage>
</organism>